<evidence type="ECO:0000259" key="1">
    <source>
        <dbReference type="Pfam" id="PF00881"/>
    </source>
</evidence>
<dbReference type="InterPro" id="IPR020051">
    <property type="entry name" value="SagB-type_dehydrogenase"/>
</dbReference>
<dbReference type="NCBIfam" id="TIGR03605">
    <property type="entry name" value="antibiot_sagB"/>
    <property type="match status" value="1"/>
</dbReference>
<reference evidence="2 3" key="1">
    <citation type="submission" date="2020-11" db="EMBL/GenBank/DDBJ databases">
        <authorList>
            <person name="Sun Q."/>
        </authorList>
    </citation>
    <scope>NUCLEOTIDE SEQUENCE [LARGE SCALE GENOMIC DNA]</scope>
    <source>
        <strain evidence="2 3">P8398</strain>
    </source>
</reference>
<dbReference type="Gene3D" id="3.40.109.10">
    <property type="entry name" value="NADH Oxidase"/>
    <property type="match status" value="2"/>
</dbReference>
<feature type="domain" description="Nitroreductase" evidence="1">
    <location>
        <begin position="474"/>
        <end position="557"/>
    </location>
</feature>
<organism evidence="2 3">
    <name type="scientific">Massilia antarctica</name>
    <dbReference type="NCBI Taxonomy" id="2765360"/>
    <lineage>
        <taxon>Bacteria</taxon>
        <taxon>Pseudomonadati</taxon>
        <taxon>Pseudomonadota</taxon>
        <taxon>Betaproteobacteria</taxon>
        <taxon>Burkholderiales</taxon>
        <taxon>Oxalobacteraceae</taxon>
        <taxon>Telluria group</taxon>
        <taxon>Massilia</taxon>
    </lineage>
</organism>
<dbReference type="PANTHER" id="PTHR43745:SF2">
    <property type="entry name" value="NITROREDUCTASE MJ1384-RELATED"/>
    <property type="match status" value="1"/>
</dbReference>
<dbReference type="InterPro" id="IPR029479">
    <property type="entry name" value="Nitroreductase"/>
</dbReference>
<dbReference type="CDD" id="cd02142">
    <property type="entry name" value="McbC_SagB-like_oxidoreductase"/>
    <property type="match status" value="1"/>
</dbReference>
<sequence length="582" mass="63184">MPATTRYRIPSLKYQAIRLTGNACAGDGGEANDFRETRMPLIRKDVSAAENILAFSEMIFMRGEGIDLMVPAEHKPDWDDRPSRVRLYRDRQRIPLAGPATLNRRFQATQGTDNEPSMATLAIMLYLMSSPLSRKLDITWNADIPQVGYLAQEYGRGAASGGGLYPAQLYVVAGSDEQPGEGVYHYSSAQHALVPVRFGAWTEQLARAVAEQGEAGVFPYYVVISVDFWTNCFKYHNFGYHVCSQDAGVMLGALELACDALGIAQRSFLAFDDAMVNQAVGADGRSESAFVVVGLGTARTAAPALADHAGDDQCPPSPARAWNRSRSVKIPPDLIDVHQLTMMEPDQVASCVAALTQPAKAPKSSATQPVLDARVRAGLPSILLARRSAWGSLNGGAAVDKDDLLALLDFVWQHAVSDANSVREPIPPGSLGLCVRVNAVGDLGCGAYQWDGQERCLVPMPSEDLKTWQSTYSMGNYNIDDVGCILFVTGNLPSLVEQYGSRGYRILNAYVGRIAQFAYVAAAALKLDCGAVLGVRAKLVKRVLQLDENENVCIGFYVSKPQDAQHLFDFSLVPDVPAWKRA</sequence>
<keyword evidence="3" id="KW-1185">Reference proteome</keyword>
<dbReference type="RefSeq" id="WP_206088348.1">
    <property type="nucleotide sequence ID" value="NZ_CP065053.1"/>
</dbReference>
<evidence type="ECO:0000313" key="3">
    <source>
        <dbReference type="Proteomes" id="UP000662888"/>
    </source>
</evidence>
<dbReference type="Proteomes" id="UP000662888">
    <property type="component" value="Chromosome"/>
</dbReference>
<dbReference type="PANTHER" id="PTHR43745">
    <property type="entry name" value="NITROREDUCTASE MJ1384-RELATED"/>
    <property type="match status" value="1"/>
</dbReference>
<protein>
    <submittedName>
        <fullName evidence="2">SagB family peptide dehydrogenase</fullName>
    </submittedName>
</protein>
<dbReference type="InterPro" id="IPR000415">
    <property type="entry name" value="Nitroreductase-like"/>
</dbReference>
<dbReference type="Pfam" id="PF00881">
    <property type="entry name" value="Nitroreductase"/>
    <property type="match status" value="2"/>
</dbReference>
<name>A0AA49A7N0_9BURK</name>
<gene>
    <name evidence="2" type="ORF">IV454_25085</name>
</gene>
<dbReference type="InterPro" id="IPR052544">
    <property type="entry name" value="Bacteriocin_Proc_Enz"/>
</dbReference>
<evidence type="ECO:0000313" key="2">
    <source>
        <dbReference type="EMBL" id="QPI48755.1"/>
    </source>
</evidence>
<accession>A0AA49A7N0</accession>
<dbReference type="SUPFAM" id="SSF55469">
    <property type="entry name" value="FMN-dependent nitroreductase-like"/>
    <property type="match status" value="2"/>
</dbReference>
<feature type="domain" description="Nitroreductase" evidence="1">
    <location>
        <begin position="156"/>
        <end position="296"/>
    </location>
</feature>
<dbReference type="EMBL" id="CP065053">
    <property type="protein sequence ID" value="QPI48755.1"/>
    <property type="molecule type" value="Genomic_DNA"/>
</dbReference>
<proteinExistence type="predicted"/>